<dbReference type="AlphaFoldDB" id="A0A0F9DW90"/>
<accession>A0A0F9DW90</accession>
<dbReference type="Pfam" id="PF14848">
    <property type="entry name" value="HU-DNA_bdg"/>
    <property type="match status" value="1"/>
</dbReference>
<keyword evidence="1" id="KW-0812">Transmembrane</keyword>
<feature type="transmembrane region" description="Helical" evidence="1">
    <location>
        <begin position="195"/>
        <end position="217"/>
    </location>
</feature>
<dbReference type="EMBL" id="LAZR01027338">
    <property type="protein sequence ID" value="KKL66024.1"/>
    <property type="molecule type" value="Genomic_DNA"/>
</dbReference>
<keyword evidence="1" id="KW-1133">Transmembrane helix</keyword>
<keyword evidence="1" id="KW-0472">Membrane</keyword>
<organism evidence="4">
    <name type="scientific">marine sediment metagenome</name>
    <dbReference type="NCBI Taxonomy" id="412755"/>
    <lineage>
        <taxon>unclassified sequences</taxon>
        <taxon>metagenomes</taxon>
        <taxon>ecological metagenomes</taxon>
    </lineage>
</organism>
<feature type="domain" description="DUF4469" evidence="2">
    <location>
        <begin position="137"/>
        <end position="206"/>
    </location>
</feature>
<feature type="domain" description="Bvu-2165-like IHF-HU-like DNA-binding" evidence="3">
    <location>
        <begin position="4"/>
        <end position="122"/>
    </location>
</feature>
<evidence type="ECO:0000313" key="4">
    <source>
        <dbReference type="EMBL" id="KKL66024.1"/>
    </source>
</evidence>
<dbReference type="Pfam" id="PF14734">
    <property type="entry name" value="DUF4469"/>
    <property type="match status" value="1"/>
</dbReference>
<dbReference type="Gene3D" id="2.70.50.70">
    <property type="match status" value="1"/>
</dbReference>
<evidence type="ECO:0000259" key="3">
    <source>
        <dbReference type="Pfam" id="PF14848"/>
    </source>
</evidence>
<name>A0A0F9DW90_9ZZZZ</name>
<evidence type="ECO:0000256" key="1">
    <source>
        <dbReference type="SAM" id="Phobius"/>
    </source>
</evidence>
<gene>
    <name evidence="4" type="ORF">LCGC14_2149120</name>
</gene>
<protein>
    <submittedName>
        <fullName evidence="4">Uncharacterized protein</fullName>
    </submittedName>
</protein>
<reference evidence="4" key="1">
    <citation type="journal article" date="2015" name="Nature">
        <title>Complex archaea that bridge the gap between prokaryotes and eukaryotes.</title>
        <authorList>
            <person name="Spang A."/>
            <person name="Saw J.H."/>
            <person name="Jorgensen S.L."/>
            <person name="Zaremba-Niedzwiedzka K."/>
            <person name="Martijn J."/>
            <person name="Lind A.E."/>
            <person name="van Eijk R."/>
            <person name="Schleper C."/>
            <person name="Guy L."/>
            <person name="Ettema T.J."/>
        </authorList>
    </citation>
    <scope>NUCLEOTIDE SEQUENCE</scope>
</reference>
<proteinExistence type="predicted"/>
<dbReference type="InterPro" id="IPR027824">
    <property type="entry name" value="DUF4469"/>
</dbReference>
<comment type="caution">
    <text evidence="4">The sequence shown here is derived from an EMBL/GenBank/DDBJ whole genome shotgun (WGS) entry which is preliminary data.</text>
</comment>
<sequence length="294" mass="31077">MPIQYALFKNHLTANPDDYAAIVQILASWDLDTVADKIVGRGSTVGRADVMSVLEDAVSVCEEGVGESVHINFGGLMELFPRIKGVFAGATAPWDAADHYADVGSNPGARVRKNVRANATVERVEALKPAPNLVAFLDTSSGTLDDTVSVGGIGEIVGNRLKYDDAAADEGIYFVATAGGETQVTSVNMNLPSKLIFLNPATLIAGCAMLVAFSYVLSGLSSAWTRALALRAAEATHPDAWMRVQQVPAGALAWQPPYMPTPANTRTPAPMYAPMSVVDGVGGDDDGVVMRKRR</sequence>
<evidence type="ECO:0000259" key="2">
    <source>
        <dbReference type="Pfam" id="PF14734"/>
    </source>
</evidence>
<dbReference type="InterPro" id="IPR049893">
    <property type="entry name" value="Bvu_2165-like_IHF-HU-DNA_bdg"/>
</dbReference>